<dbReference type="GO" id="GO:0006508">
    <property type="term" value="P:proteolysis"/>
    <property type="evidence" value="ECO:0007669"/>
    <property type="project" value="InterPro"/>
</dbReference>
<reference evidence="2 3" key="1">
    <citation type="journal article" date="2012" name="Microbes Environ.">
        <title>Complete genome sequence of Bradyrhizobium sp. S23321: insights into symbiosis evolution in soil oligotrophs.</title>
        <authorList>
            <person name="Okubo T."/>
            <person name="Tsukui T."/>
            <person name="Maita H."/>
            <person name="Okamoto S."/>
            <person name="Oshima K."/>
            <person name="Fujisawa T."/>
            <person name="Saito A."/>
            <person name="Futamata H."/>
            <person name="Hattori R."/>
            <person name="Shimomura Y."/>
            <person name="Haruta S."/>
            <person name="Morimoto S."/>
            <person name="Wang Y."/>
            <person name="Sakai Y."/>
            <person name="Hattori M."/>
            <person name="Aizawa S."/>
            <person name="Nagashima K.V.P."/>
            <person name="Masuda S."/>
            <person name="Hattori T."/>
            <person name="Yamashita A."/>
            <person name="Bao Z."/>
            <person name="Hayatsu M."/>
            <person name="Kajiya-Kanegae H."/>
            <person name="Yoshinaga I."/>
            <person name="Sakamoto K."/>
            <person name="Toyota K."/>
            <person name="Nakao M."/>
            <person name="Kohara M."/>
            <person name="Anda M."/>
            <person name="Niwa R."/>
            <person name="Jung-Hwan P."/>
            <person name="Sameshima-Saito R."/>
            <person name="Tokuda S."/>
            <person name="Yamamoto S."/>
            <person name="Yamamoto S."/>
            <person name="Yokoyama T."/>
            <person name="Akutsu T."/>
            <person name="Nakamura Y."/>
            <person name="Nakahira-Yanaka Y."/>
            <person name="Takada Hoshino Y."/>
            <person name="Hirakawa H."/>
            <person name="Mitsui H."/>
            <person name="Terasawa K."/>
            <person name="Itakura M."/>
            <person name="Sato S."/>
            <person name="Ikeda-Ohtsubo W."/>
            <person name="Sakakura N."/>
            <person name="Kaminuma E."/>
            <person name="Minamisawa K."/>
        </authorList>
    </citation>
    <scope>NUCLEOTIDE SEQUENCE [LARGE SCALE GENOMIC DNA]</scope>
    <source>
        <strain evidence="2 3">S23321</strain>
    </source>
</reference>
<evidence type="ECO:0000259" key="1">
    <source>
        <dbReference type="Pfam" id="PF01726"/>
    </source>
</evidence>
<evidence type="ECO:0000313" key="2">
    <source>
        <dbReference type="EMBL" id="BAL77060.1"/>
    </source>
</evidence>
<organism evidence="2 3">
    <name type="scientific">Bradyrhizobium cosmicum</name>
    <dbReference type="NCBI Taxonomy" id="1404864"/>
    <lineage>
        <taxon>Bacteria</taxon>
        <taxon>Pseudomonadati</taxon>
        <taxon>Pseudomonadota</taxon>
        <taxon>Alphaproteobacteria</taxon>
        <taxon>Hyphomicrobiales</taxon>
        <taxon>Nitrobacteraceae</taxon>
        <taxon>Bradyrhizobium</taxon>
    </lineage>
</organism>
<dbReference type="InterPro" id="IPR036390">
    <property type="entry name" value="WH_DNA-bd_sf"/>
</dbReference>
<dbReference type="RefSeq" id="WP_015686347.1">
    <property type="nucleotide sequence ID" value="NC_017082.1"/>
</dbReference>
<keyword evidence="3" id="KW-1185">Reference proteome</keyword>
<evidence type="ECO:0000313" key="3">
    <source>
        <dbReference type="Proteomes" id="UP000007886"/>
    </source>
</evidence>
<accession>A0AAI8MEI7</accession>
<proteinExistence type="predicted"/>
<gene>
    <name evidence="2" type="ORF">S23_38650</name>
</gene>
<dbReference type="InterPro" id="IPR036388">
    <property type="entry name" value="WH-like_DNA-bd_sf"/>
</dbReference>
<dbReference type="KEGG" id="brs:S23_38650"/>
<protein>
    <submittedName>
        <fullName evidence="2">ABC transporter permease protein</fullName>
    </submittedName>
</protein>
<dbReference type="Gene3D" id="1.10.10.10">
    <property type="entry name" value="Winged helix-like DNA-binding domain superfamily/Winged helix DNA-binding domain"/>
    <property type="match status" value="1"/>
</dbReference>
<dbReference type="EMBL" id="AP012279">
    <property type="protein sequence ID" value="BAL77060.1"/>
    <property type="molecule type" value="Genomic_DNA"/>
</dbReference>
<name>A0AAI8MEI7_9BRAD</name>
<dbReference type="GO" id="GO:0004252">
    <property type="term" value="F:serine-type endopeptidase activity"/>
    <property type="evidence" value="ECO:0007669"/>
    <property type="project" value="InterPro"/>
</dbReference>
<dbReference type="SUPFAM" id="SSF46785">
    <property type="entry name" value="Winged helix' DNA-binding domain"/>
    <property type="match status" value="1"/>
</dbReference>
<sequence length="137" mass="13809">MGEVISSHTGMGLTSRQAAALAAITEHVALHGVMPSRRTLAKALGCNPNNAARLARALVERGELNAVSQGGALSGFGSTGVAVFVPPHLAALLAAFCVENGERLTSVVADAIALHLDELGGETDEATVSGDGAEVQP</sequence>
<feature type="domain" description="LexA repressor DNA-binding" evidence="1">
    <location>
        <begin position="12"/>
        <end position="65"/>
    </location>
</feature>
<dbReference type="InterPro" id="IPR006199">
    <property type="entry name" value="LexA_DNA-bd_dom"/>
</dbReference>
<dbReference type="AlphaFoldDB" id="A0AAI8MEI7"/>
<dbReference type="Proteomes" id="UP000007886">
    <property type="component" value="Chromosome"/>
</dbReference>
<dbReference type="Pfam" id="PF01726">
    <property type="entry name" value="LexA_DNA_bind"/>
    <property type="match status" value="1"/>
</dbReference>